<feature type="region of interest" description="Disordered" evidence="1">
    <location>
        <begin position="24"/>
        <end position="62"/>
    </location>
</feature>
<evidence type="ECO:0000313" key="4">
    <source>
        <dbReference type="Proteomes" id="UP001278766"/>
    </source>
</evidence>
<dbReference type="GeneID" id="87839170"/>
<feature type="domain" description="HNH nuclease" evidence="2">
    <location>
        <begin position="248"/>
        <end position="330"/>
    </location>
</feature>
<reference evidence="3" key="1">
    <citation type="journal article" date="2023" name="Mol. Phylogenet. Evol.">
        <title>Genome-scale phylogeny and comparative genomics of the fungal order Sordariales.</title>
        <authorList>
            <person name="Hensen N."/>
            <person name="Bonometti L."/>
            <person name="Westerberg I."/>
            <person name="Brannstrom I.O."/>
            <person name="Guillou S."/>
            <person name="Cros-Aarteil S."/>
            <person name="Calhoun S."/>
            <person name="Haridas S."/>
            <person name="Kuo A."/>
            <person name="Mondo S."/>
            <person name="Pangilinan J."/>
            <person name="Riley R."/>
            <person name="LaButti K."/>
            <person name="Andreopoulos B."/>
            <person name="Lipzen A."/>
            <person name="Chen C."/>
            <person name="Yan M."/>
            <person name="Daum C."/>
            <person name="Ng V."/>
            <person name="Clum A."/>
            <person name="Steindorff A."/>
            <person name="Ohm R.A."/>
            <person name="Martin F."/>
            <person name="Silar P."/>
            <person name="Natvig D.O."/>
            <person name="Lalanne C."/>
            <person name="Gautier V."/>
            <person name="Ament-Velasquez S.L."/>
            <person name="Kruys A."/>
            <person name="Hutchinson M.I."/>
            <person name="Powell A.J."/>
            <person name="Barry K."/>
            <person name="Miller A.N."/>
            <person name="Grigoriev I.V."/>
            <person name="Debuchy R."/>
            <person name="Gladieux P."/>
            <person name="Hiltunen Thoren M."/>
            <person name="Johannesson H."/>
        </authorList>
    </citation>
    <scope>NUCLEOTIDE SEQUENCE</scope>
    <source>
        <strain evidence="3">CBS 168.71</strain>
    </source>
</reference>
<gene>
    <name evidence="3" type="ORF">B0H64DRAFT_372301</name>
</gene>
<dbReference type="Proteomes" id="UP001278766">
    <property type="component" value="Unassembled WGS sequence"/>
</dbReference>
<dbReference type="AlphaFoldDB" id="A0AAE0HJQ8"/>
<keyword evidence="4" id="KW-1185">Reference proteome</keyword>
<dbReference type="InterPro" id="IPR003615">
    <property type="entry name" value="HNH_nuc"/>
</dbReference>
<evidence type="ECO:0000256" key="1">
    <source>
        <dbReference type="SAM" id="MobiDB-lite"/>
    </source>
</evidence>
<name>A0AAE0HJQ8_9PEZI</name>
<comment type="caution">
    <text evidence="3">The sequence shown here is derived from an EMBL/GenBank/DDBJ whole genome shotgun (WGS) entry which is preliminary data.</text>
</comment>
<organism evidence="3 4">
    <name type="scientific">Chaetomium fimeti</name>
    <dbReference type="NCBI Taxonomy" id="1854472"/>
    <lineage>
        <taxon>Eukaryota</taxon>
        <taxon>Fungi</taxon>
        <taxon>Dikarya</taxon>
        <taxon>Ascomycota</taxon>
        <taxon>Pezizomycotina</taxon>
        <taxon>Sordariomycetes</taxon>
        <taxon>Sordariomycetidae</taxon>
        <taxon>Sordariales</taxon>
        <taxon>Chaetomiaceae</taxon>
        <taxon>Chaetomium</taxon>
    </lineage>
</organism>
<evidence type="ECO:0000259" key="2">
    <source>
        <dbReference type="Pfam" id="PF13391"/>
    </source>
</evidence>
<reference evidence="3" key="2">
    <citation type="submission" date="2023-06" db="EMBL/GenBank/DDBJ databases">
        <authorList>
            <consortium name="Lawrence Berkeley National Laboratory"/>
            <person name="Haridas S."/>
            <person name="Hensen N."/>
            <person name="Bonometti L."/>
            <person name="Westerberg I."/>
            <person name="Brannstrom I.O."/>
            <person name="Guillou S."/>
            <person name="Cros-Aarteil S."/>
            <person name="Calhoun S."/>
            <person name="Kuo A."/>
            <person name="Mondo S."/>
            <person name="Pangilinan J."/>
            <person name="Riley R."/>
            <person name="Labutti K."/>
            <person name="Andreopoulos B."/>
            <person name="Lipzen A."/>
            <person name="Chen C."/>
            <person name="Yanf M."/>
            <person name="Daum C."/>
            <person name="Ng V."/>
            <person name="Clum A."/>
            <person name="Steindorff A."/>
            <person name="Ohm R."/>
            <person name="Martin F."/>
            <person name="Silar P."/>
            <person name="Natvig D."/>
            <person name="Lalanne C."/>
            <person name="Gautier V."/>
            <person name="Ament-Velasquez S.L."/>
            <person name="Kruys A."/>
            <person name="Hutchinson M.I."/>
            <person name="Powell A.J."/>
            <person name="Barry K."/>
            <person name="Miller A.N."/>
            <person name="Grigoriev I.V."/>
            <person name="Debuchy R."/>
            <person name="Gladieux P."/>
            <person name="Thoren M.H."/>
            <person name="Johannesson H."/>
        </authorList>
    </citation>
    <scope>NUCLEOTIDE SEQUENCE</scope>
    <source>
        <strain evidence="3">CBS 168.71</strain>
    </source>
</reference>
<evidence type="ECO:0000313" key="3">
    <source>
        <dbReference type="EMBL" id="KAK3296871.1"/>
    </source>
</evidence>
<dbReference type="RefSeq" id="XP_062660385.1">
    <property type="nucleotide sequence ID" value="XM_062802222.1"/>
</dbReference>
<proteinExistence type="predicted"/>
<dbReference type="EMBL" id="JAUEPN010000003">
    <property type="protein sequence ID" value="KAK3296871.1"/>
    <property type="molecule type" value="Genomic_DNA"/>
</dbReference>
<dbReference type="Pfam" id="PF13391">
    <property type="entry name" value="HNH_2"/>
    <property type="match status" value="1"/>
</dbReference>
<accession>A0AAE0HJQ8</accession>
<sequence length="436" mass="48286">MAQTGPSLTDHDRAREALQGVIDFTGSPLDSPAQTRSSSPHHRHQSSLEGIINFSTEPPLDPAARDRARRKFYDIVDHFDGQAGTVRAVGGGAGSGGQTSPQYNRAQLIRLTYDYACSPVSQDNFLRAFFRSLELSMDDSEDVASELNQDVRSSFLGFADYLFDNFFLPIKASTRKTPQPTPAFHSAIVRLQGGGEFAGTPDRLSALRGACLIRDRHRCVVSRSFDKEEASRRFRKGTSTALDDDDAPLEHESLPFHHLEVAHILPHSLTRLGKGKELDPAKQAALTILNMFDDGVAHLIEGVNIDRPQNALTLTLEIHRWFGNFDIFFEPVPDAEPHTYSVQCFGLPLLFNSVVPVTRTLYLTADRAVDPPSPRLLAIHRAIGHILHLSGAGEYIDQILRDLEETQWEGAQPDGSTDLGRLVHLGFWLDNGIDAY</sequence>
<protein>
    <recommendedName>
        <fullName evidence="2">HNH nuclease domain-containing protein</fullName>
    </recommendedName>
</protein>